<feature type="region of interest" description="Disordered" evidence="1">
    <location>
        <begin position="135"/>
        <end position="191"/>
    </location>
</feature>
<gene>
    <name evidence="2" type="ORF">P5673_017708</name>
</gene>
<comment type="caution">
    <text evidence="2">The sequence shown here is derived from an EMBL/GenBank/DDBJ whole genome shotgun (WGS) entry which is preliminary data.</text>
</comment>
<dbReference type="EMBL" id="JARQWQ010000039">
    <property type="protein sequence ID" value="KAK2559627.1"/>
    <property type="molecule type" value="Genomic_DNA"/>
</dbReference>
<dbReference type="AlphaFoldDB" id="A0AAD9QE68"/>
<evidence type="ECO:0000313" key="2">
    <source>
        <dbReference type="EMBL" id="KAK2559627.1"/>
    </source>
</evidence>
<evidence type="ECO:0000313" key="3">
    <source>
        <dbReference type="Proteomes" id="UP001249851"/>
    </source>
</evidence>
<proteinExistence type="predicted"/>
<reference evidence="2" key="1">
    <citation type="journal article" date="2023" name="G3 (Bethesda)">
        <title>Whole genome assembly and annotation of the endangered Caribbean coral Acropora cervicornis.</title>
        <authorList>
            <person name="Selwyn J.D."/>
            <person name="Vollmer S.V."/>
        </authorList>
    </citation>
    <scope>NUCLEOTIDE SEQUENCE</scope>
    <source>
        <strain evidence="2">K2</strain>
    </source>
</reference>
<reference evidence="2" key="2">
    <citation type="journal article" date="2023" name="Science">
        <title>Genomic signatures of disease resistance in endangered staghorn corals.</title>
        <authorList>
            <person name="Vollmer S.V."/>
            <person name="Selwyn J.D."/>
            <person name="Despard B.A."/>
            <person name="Roesel C.L."/>
        </authorList>
    </citation>
    <scope>NUCLEOTIDE SEQUENCE</scope>
    <source>
        <strain evidence="2">K2</strain>
    </source>
</reference>
<feature type="compositionally biased region" description="Polar residues" evidence="1">
    <location>
        <begin position="174"/>
        <end position="191"/>
    </location>
</feature>
<protein>
    <submittedName>
        <fullName evidence="2">Uncharacterized protein</fullName>
    </submittedName>
</protein>
<sequence length="191" mass="20531">MAISSTSKVTHRKNERESTELCRVLRQEYSGEFVPSNRSFNWFSSSSLCLLSLSYCAVHSASASGSSANTAAASSSSLADGDAKAPSLSCSISYSGDELSGDSSEFSSLNSTSSSDEDILLFRLWKTREPKLALADSERNTKRREANSTAPNIINTIPIRSPAAKRKSIAKPTSIKQSSRLKSRSASAFSK</sequence>
<feature type="compositionally biased region" description="Basic and acidic residues" evidence="1">
    <location>
        <begin position="135"/>
        <end position="146"/>
    </location>
</feature>
<accession>A0AAD9QE68</accession>
<evidence type="ECO:0000256" key="1">
    <source>
        <dbReference type="SAM" id="MobiDB-lite"/>
    </source>
</evidence>
<name>A0AAD9QE68_ACRCE</name>
<dbReference type="Proteomes" id="UP001249851">
    <property type="component" value="Unassembled WGS sequence"/>
</dbReference>
<organism evidence="2 3">
    <name type="scientific">Acropora cervicornis</name>
    <name type="common">Staghorn coral</name>
    <dbReference type="NCBI Taxonomy" id="6130"/>
    <lineage>
        <taxon>Eukaryota</taxon>
        <taxon>Metazoa</taxon>
        <taxon>Cnidaria</taxon>
        <taxon>Anthozoa</taxon>
        <taxon>Hexacorallia</taxon>
        <taxon>Scleractinia</taxon>
        <taxon>Astrocoeniina</taxon>
        <taxon>Acroporidae</taxon>
        <taxon>Acropora</taxon>
    </lineage>
</organism>
<keyword evidence="3" id="KW-1185">Reference proteome</keyword>